<gene>
    <name evidence="2" type="ORF">MHYMCMPASI_00936</name>
</gene>
<feature type="signal peptide" evidence="1">
    <location>
        <begin position="1"/>
        <end position="25"/>
    </location>
</feature>
<feature type="chain" id="PRO_5035869571" evidence="1">
    <location>
        <begin position="26"/>
        <end position="62"/>
    </location>
</feature>
<evidence type="ECO:0000256" key="1">
    <source>
        <dbReference type="SAM" id="SignalP"/>
    </source>
</evidence>
<name>A0A8S4C2W3_9ACAR</name>
<proteinExistence type="predicted"/>
<accession>A0A8S4C2W3</accession>
<comment type="caution">
    <text evidence="2">The sequence shown here is derived from an EMBL/GenBank/DDBJ whole genome shotgun (WGS) entry which is preliminary data.</text>
</comment>
<sequence>MQRNTMIKNVIILFIPFLLVCCSNAAKTKLGLRAHGPDQTTVLAREHLKIPSILEDLPEPQE</sequence>
<organism evidence="2 3">
    <name type="scientific">Hyalomma marginatum</name>
    <dbReference type="NCBI Taxonomy" id="34627"/>
    <lineage>
        <taxon>Eukaryota</taxon>
        <taxon>Metazoa</taxon>
        <taxon>Ecdysozoa</taxon>
        <taxon>Arthropoda</taxon>
        <taxon>Chelicerata</taxon>
        <taxon>Arachnida</taxon>
        <taxon>Acari</taxon>
        <taxon>Parasitiformes</taxon>
        <taxon>Ixodida</taxon>
        <taxon>Ixodoidea</taxon>
        <taxon>Ixodidae</taxon>
        <taxon>Hyalomminae</taxon>
        <taxon>Hyalomma</taxon>
    </lineage>
</organism>
<protein>
    <submittedName>
        <fullName evidence="2">Uncharacterized protein</fullName>
    </submittedName>
</protein>
<dbReference type="Proteomes" id="UP000837675">
    <property type="component" value="Unassembled WGS sequence"/>
</dbReference>
<evidence type="ECO:0000313" key="3">
    <source>
        <dbReference type="Proteomes" id="UP000837675"/>
    </source>
</evidence>
<keyword evidence="3" id="KW-1185">Reference proteome</keyword>
<reference evidence="2" key="1">
    <citation type="submission" date="2021-06" db="EMBL/GenBank/DDBJ databases">
        <authorList>
            <person name="Nardi T."/>
            <person name="Nardi T."/>
        </authorList>
    </citation>
    <scope>NUCLEOTIDE SEQUENCE</scope>
</reference>
<keyword evidence="1" id="KW-0732">Signal</keyword>
<evidence type="ECO:0000313" key="2">
    <source>
        <dbReference type="EMBL" id="CAG7597423.1"/>
    </source>
</evidence>
<dbReference type="AlphaFoldDB" id="A0A8S4C2W3"/>
<dbReference type="EMBL" id="CAJVAF010000324">
    <property type="protein sequence ID" value="CAG7597423.1"/>
    <property type="molecule type" value="Genomic_DNA"/>
</dbReference>